<protein>
    <submittedName>
        <fullName evidence="2">Uncharacterized protein</fullName>
    </submittedName>
</protein>
<feature type="transmembrane region" description="Helical" evidence="1">
    <location>
        <begin position="12"/>
        <end position="34"/>
    </location>
</feature>
<keyword evidence="1" id="KW-0812">Transmembrane</keyword>
<evidence type="ECO:0000313" key="2">
    <source>
        <dbReference type="EMBL" id="QDU46682.1"/>
    </source>
</evidence>
<dbReference type="EMBL" id="CP036276">
    <property type="protein sequence ID" value="QDU46682.1"/>
    <property type="molecule type" value="Genomic_DNA"/>
</dbReference>
<reference evidence="2 3" key="1">
    <citation type="submission" date="2019-02" db="EMBL/GenBank/DDBJ databases">
        <title>Deep-cultivation of Planctomycetes and their phenomic and genomic characterization uncovers novel biology.</title>
        <authorList>
            <person name="Wiegand S."/>
            <person name="Jogler M."/>
            <person name="Boedeker C."/>
            <person name="Pinto D."/>
            <person name="Vollmers J."/>
            <person name="Rivas-Marin E."/>
            <person name="Kohn T."/>
            <person name="Peeters S.H."/>
            <person name="Heuer A."/>
            <person name="Rast P."/>
            <person name="Oberbeckmann S."/>
            <person name="Bunk B."/>
            <person name="Jeske O."/>
            <person name="Meyerdierks A."/>
            <person name="Storesund J.E."/>
            <person name="Kallscheuer N."/>
            <person name="Luecker S."/>
            <person name="Lage O.M."/>
            <person name="Pohl T."/>
            <person name="Merkel B.J."/>
            <person name="Hornburger P."/>
            <person name="Mueller R.-W."/>
            <person name="Bruemmer F."/>
            <person name="Labrenz M."/>
            <person name="Spormann A.M."/>
            <person name="Op den Camp H."/>
            <person name="Overmann J."/>
            <person name="Amann R."/>
            <person name="Jetten M.S.M."/>
            <person name="Mascher T."/>
            <person name="Medema M.H."/>
            <person name="Devos D.P."/>
            <person name="Kaster A.-K."/>
            <person name="Ovreas L."/>
            <person name="Rohde M."/>
            <person name="Galperin M.Y."/>
            <person name="Jogler C."/>
        </authorList>
    </citation>
    <scope>NUCLEOTIDE SEQUENCE [LARGE SCALE GENOMIC DNA]</scope>
    <source>
        <strain evidence="2 3">Mal52</strain>
    </source>
</reference>
<organism evidence="2 3">
    <name type="scientific">Symmachiella dynata</name>
    <dbReference type="NCBI Taxonomy" id="2527995"/>
    <lineage>
        <taxon>Bacteria</taxon>
        <taxon>Pseudomonadati</taxon>
        <taxon>Planctomycetota</taxon>
        <taxon>Planctomycetia</taxon>
        <taxon>Planctomycetales</taxon>
        <taxon>Planctomycetaceae</taxon>
        <taxon>Symmachiella</taxon>
    </lineage>
</organism>
<gene>
    <name evidence="2" type="ORF">Mal52_52040</name>
</gene>
<feature type="transmembrane region" description="Helical" evidence="1">
    <location>
        <begin position="40"/>
        <end position="60"/>
    </location>
</feature>
<evidence type="ECO:0000256" key="1">
    <source>
        <dbReference type="SAM" id="Phobius"/>
    </source>
</evidence>
<dbReference type="AlphaFoldDB" id="A0A517ZW25"/>
<proteinExistence type="predicted"/>
<keyword evidence="1" id="KW-0472">Membrane</keyword>
<sequence length="63" mass="6885">MKLTDTLRKRKRPLIALGVWTLLLILLAGVGWGIVQIAAIALLLATVLGTGCYAVFRIMYNIS</sequence>
<dbReference type="Proteomes" id="UP000319383">
    <property type="component" value="Chromosome"/>
</dbReference>
<keyword evidence="1" id="KW-1133">Transmembrane helix</keyword>
<keyword evidence="3" id="KW-1185">Reference proteome</keyword>
<dbReference type="RefSeq" id="WP_145379172.1">
    <property type="nucleotide sequence ID" value="NZ_CP036276.1"/>
</dbReference>
<dbReference type="KEGG" id="sdyn:Mal52_52040"/>
<name>A0A517ZW25_9PLAN</name>
<evidence type="ECO:0000313" key="3">
    <source>
        <dbReference type="Proteomes" id="UP000319383"/>
    </source>
</evidence>
<accession>A0A517ZW25</accession>